<dbReference type="InterPro" id="IPR022998">
    <property type="entry name" value="ThiamineP_synth_TenI"/>
</dbReference>
<dbReference type="STRING" id="632773.BBEV_2245"/>
<name>A0A1D7QX68_9BACI</name>
<sequence>MLIHAISTGSMSRTGFVKAAGMAAPWLDAVHLREPDWSEAATIRTSAEWRLDTTLLINAKTPGAQKSASGLHLPEPVPFHRKMAGRSVHSPEAAIKAEQEGATYVIAGPFRNPLSKQVNSILGRKGLEDICQSVKIPVIAVGGIQQGMLSEVMDTGAAGIAVISAVFKSDDPARAAYELREEAMTCST</sequence>
<dbReference type="GO" id="GO:0004789">
    <property type="term" value="F:thiamine-phosphate diphosphorylase activity"/>
    <property type="evidence" value="ECO:0007669"/>
    <property type="project" value="UniProtKB-EC"/>
</dbReference>
<dbReference type="PANTHER" id="PTHR20857:SF15">
    <property type="entry name" value="THIAMINE-PHOSPHATE SYNTHASE"/>
    <property type="match status" value="1"/>
</dbReference>
<dbReference type="EC" id="2.5.1.3" evidence="4"/>
<dbReference type="PANTHER" id="PTHR20857">
    <property type="entry name" value="THIAMINE-PHOSPHATE PYROPHOSPHORYLASE"/>
    <property type="match status" value="1"/>
</dbReference>
<keyword evidence="5" id="KW-1185">Reference proteome</keyword>
<evidence type="ECO:0000259" key="3">
    <source>
        <dbReference type="Pfam" id="PF02581"/>
    </source>
</evidence>
<dbReference type="AlphaFoldDB" id="A0A1D7QX68"/>
<keyword evidence="2" id="KW-0784">Thiamine biosynthesis</keyword>
<dbReference type="InterPro" id="IPR013785">
    <property type="entry name" value="Aldolase_TIM"/>
</dbReference>
<dbReference type="OrthoDB" id="9815348at2"/>
<organism evidence="4 5">
    <name type="scientific">Salisediminibacterium beveridgei</name>
    <dbReference type="NCBI Taxonomy" id="632773"/>
    <lineage>
        <taxon>Bacteria</taxon>
        <taxon>Bacillati</taxon>
        <taxon>Bacillota</taxon>
        <taxon>Bacilli</taxon>
        <taxon>Bacillales</taxon>
        <taxon>Bacillaceae</taxon>
        <taxon>Salisediminibacterium</taxon>
    </lineage>
</organism>
<dbReference type="GO" id="GO:0005737">
    <property type="term" value="C:cytoplasm"/>
    <property type="evidence" value="ECO:0007669"/>
    <property type="project" value="TreeGrafter"/>
</dbReference>
<dbReference type="InterPro" id="IPR036206">
    <property type="entry name" value="ThiamineP_synth_sf"/>
</dbReference>
<dbReference type="SUPFAM" id="SSF51391">
    <property type="entry name" value="Thiamin phosphate synthase"/>
    <property type="match status" value="1"/>
</dbReference>
<evidence type="ECO:0000256" key="1">
    <source>
        <dbReference type="ARBA" id="ARBA00004948"/>
    </source>
</evidence>
<gene>
    <name evidence="4" type="primary">thiE-2</name>
    <name evidence="4" type="ORF">BBEV_2245</name>
</gene>
<accession>A0A1D7QX68</accession>
<evidence type="ECO:0000313" key="4">
    <source>
        <dbReference type="EMBL" id="AOM83603.1"/>
    </source>
</evidence>
<dbReference type="CDD" id="cd00564">
    <property type="entry name" value="TMP_TenI"/>
    <property type="match status" value="1"/>
</dbReference>
<dbReference type="EMBL" id="CP012502">
    <property type="protein sequence ID" value="AOM83603.1"/>
    <property type="molecule type" value="Genomic_DNA"/>
</dbReference>
<feature type="domain" description="Thiamine phosphate synthase/TenI" evidence="3">
    <location>
        <begin position="54"/>
        <end position="166"/>
    </location>
</feature>
<protein>
    <submittedName>
        <fullName evidence="4">Thiamin-phosphate pyrophosphorylase</fullName>
        <ecNumber evidence="4">2.5.1.3</ecNumber>
    </submittedName>
</protein>
<dbReference type="GO" id="GO:0009228">
    <property type="term" value="P:thiamine biosynthetic process"/>
    <property type="evidence" value="ECO:0007669"/>
    <property type="project" value="UniProtKB-KW"/>
</dbReference>
<dbReference type="Pfam" id="PF02581">
    <property type="entry name" value="TMP-TENI"/>
    <property type="match status" value="1"/>
</dbReference>
<proteinExistence type="predicted"/>
<dbReference type="KEGG" id="bbev:BBEV_2245"/>
<comment type="pathway">
    <text evidence="1">Cofactor biosynthesis; thiamine diphosphate biosynthesis.</text>
</comment>
<keyword evidence="4" id="KW-0808">Transferase</keyword>
<dbReference type="Proteomes" id="UP000094463">
    <property type="component" value="Chromosome"/>
</dbReference>
<dbReference type="Gene3D" id="3.20.20.70">
    <property type="entry name" value="Aldolase class I"/>
    <property type="match status" value="1"/>
</dbReference>
<evidence type="ECO:0000313" key="5">
    <source>
        <dbReference type="Proteomes" id="UP000094463"/>
    </source>
</evidence>
<reference evidence="4 5" key="1">
    <citation type="submission" date="2015-08" db="EMBL/GenBank/DDBJ databases">
        <title>The complete genome sequence of Bacillus beveridgei MLTeJB.</title>
        <authorList>
            <person name="Hanson T.E."/>
            <person name="Mesa C."/>
            <person name="Basesman S.M."/>
            <person name="Oremland R.S."/>
        </authorList>
    </citation>
    <scope>NUCLEOTIDE SEQUENCE [LARGE SCALE GENOMIC DNA]</scope>
    <source>
        <strain evidence="4 5">MLTeJB</strain>
    </source>
</reference>
<evidence type="ECO:0000256" key="2">
    <source>
        <dbReference type="ARBA" id="ARBA00022977"/>
    </source>
</evidence>